<dbReference type="SMART" id="SM00709">
    <property type="entry name" value="Zpr1"/>
    <property type="match status" value="2"/>
</dbReference>
<keyword evidence="4" id="KW-0862">Zinc</keyword>
<dbReference type="EMBL" id="HBKQ01016359">
    <property type="protein sequence ID" value="CAE2228396.1"/>
    <property type="molecule type" value="Transcribed_RNA"/>
</dbReference>
<organism evidence="6">
    <name type="scientific">Odontella aurita</name>
    <dbReference type="NCBI Taxonomy" id="265563"/>
    <lineage>
        <taxon>Eukaryota</taxon>
        <taxon>Sar</taxon>
        <taxon>Stramenopiles</taxon>
        <taxon>Ochrophyta</taxon>
        <taxon>Bacillariophyta</taxon>
        <taxon>Mediophyceae</taxon>
        <taxon>Biddulphiophycidae</taxon>
        <taxon>Eupodiscales</taxon>
        <taxon>Odontellaceae</taxon>
        <taxon>Odontella</taxon>
    </lineage>
</organism>
<evidence type="ECO:0000256" key="4">
    <source>
        <dbReference type="ARBA" id="ARBA00022833"/>
    </source>
</evidence>
<keyword evidence="2" id="KW-0479">Metal-binding</keyword>
<dbReference type="GO" id="GO:0005634">
    <property type="term" value="C:nucleus"/>
    <property type="evidence" value="ECO:0007669"/>
    <property type="project" value="TreeGrafter"/>
</dbReference>
<evidence type="ECO:0000256" key="2">
    <source>
        <dbReference type="ARBA" id="ARBA00022723"/>
    </source>
</evidence>
<dbReference type="Pfam" id="PF22794">
    <property type="entry name" value="jr-ZPR1"/>
    <property type="match status" value="2"/>
</dbReference>
<comment type="similarity">
    <text evidence="1">Belongs to the ZPR1 family.</text>
</comment>
<dbReference type="InterPro" id="IPR040141">
    <property type="entry name" value="ZPR1"/>
</dbReference>
<dbReference type="InterPro" id="IPR042451">
    <property type="entry name" value="ZPR1_A/B_dom"/>
</dbReference>
<dbReference type="InterPro" id="IPR042452">
    <property type="entry name" value="ZPR1_Znf1/2"/>
</dbReference>
<feature type="domain" description="Zinc finger ZPR1-type" evidence="5">
    <location>
        <begin position="24"/>
        <end position="208"/>
    </location>
</feature>
<dbReference type="InterPro" id="IPR056180">
    <property type="entry name" value="ZPR1_jr_dom"/>
</dbReference>
<dbReference type="Gene3D" id="2.20.25.420">
    <property type="entry name" value="ZPR1, zinc finger domain"/>
    <property type="match status" value="2"/>
</dbReference>
<dbReference type="Gene3D" id="2.60.120.1040">
    <property type="entry name" value="ZPR1, A/B domain"/>
    <property type="match status" value="2"/>
</dbReference>
<dbReference type="FunFam" id="2.20.25.420:FF:000002">
    <property type="entry name" value="Zinc finger protein ZPR1"/>
    <property type="match status" value="1"/>
</dbReference>
<evidence type="ECO:0000256" key="1">
    <source>
        <dbReference type="ARBA" id="ARBA00008354"/>
    </source>
</evidence>
<proteinExistence type="inferred from homology"/>
<name>A0A7S4MKL3_9STRA</name>
<reference evidence="6" key="1">
    <citation type="submission" date="2021-01" db="EMBL/GenBank/DDBJ databases">
        <authorList>
            <person name="Corre E."/>
            <person name="Pelletier E."/>
            <person name="Niang G."/>
            <person name="Scheremetjew M."/>
            <person name="Finn R."/>
            <person name="Kale V."/>
            <person name="Holt S."/>
            <person name="Cochrane G."/>
            <person name="Meng A."/>
            <person name="Brown T."/>
            <person name="Cohen L."/>
        </authorList>
    </citation>
    <scope>NUCLEOTIDE SEQUENCE</scope>
    <source>
        <strain evidence="6">Isolate 1302-5</strain>
    </source>
</reference>
<evidence type="ECO:0000313" key="6">
    <source>
        <dbReference type="EMBL" id="CAE2228396.1"/>
    </source>
</evidence>
<accession>A0A7S4MKL3</accession>
<evidence type="ECO:0000259" key="5">
    <source>
        <dbReference type="SMART" id="SM00709"/>
    </source>
</evidence>
<dbReference type="AlphaFoldDB" id="A0A7S4MKL3"/>
<gene>
    <name evidence="6" type="ORF">OAUR00152_LOCUS11012</name>
</gene>
<feature type="domain" description="Zinc finger ZPR1-type" evidence="5">
    <location>
        <begin position="298"/>
        <end position="473"/>
    </location>
</feature>
<dbReference type="PANTHER" id="PTHR10876">
    <property type="entry name" value="ZINC FINGER PROTEIN ZPR1"/>
    <property type="match status" value="1"/>
</dbReference>
<dbReference type="PANTHER" id="PTHR10876:SF0">
    <property type="entry name" value="ZINC FINGER PROTEIN ZPR1"/>
    <property type="match status" value="1"/>
</dbReference>
<keyword evidence="3" id="KW-0863">Zinc-finger</keyword>
<dbReference type="NCBIfam" id="TIGR00310">
    <property type="entry name" value="ZPR1_znf"/>
    <property type="match status" value="2"/>
</dbReference>
<dbReference type="Pfam" id="PF03367">
    <property type="entry name" value="Zn_ribbon_ZPR1"/>
    <property type="match status" value="2"/>
</dbReference>
<sequence length="606" mass="66655">MAALPQDGDWDEGNEDGIAKIPNCYCPNCGGGKATSVMLPTKIPLFREIIIMTLNCEECNFRNSEVTFGGEIQSRGDKITLKLTSRDDLDRQLIKSDSASLLIPKLDFEIPPNTQRGTVSTIEGFLRRAALNIEKGQPDRLKLGDIDNFYRCKNVTEQISFILGDVSTENKLNDDKEEKQAKGDIGNNSFEPFDIVLDDPAGNSFIENPCAPADDPFLQHNRYCRTPKQDMALGLQPSRAAVKDSSIDDTNPAHQIVVNEPEGKHPVQMDSSATCGPDGKEKELPLSVGRQEVIKFPTDCPHCHVKTETNMCAVDIPHFKEVIIMSMLCENCGYKSSEIKGGGAIPKFGTKVSVKIETTDDLAREVLKSDTAGVEVPELGLELNEGGLDGIYTTIEGLLNKMHDRLVHANPFQSGDAATRHHLSNDGDEFSGLIPDHARYFDFLGRLQNMAAGKTLPFTLIVIDPLSNSSVGPNPKDAAALATQAEKEGSSKCYDTFIDPNMSIEEYKRTDEQDEQLGLNDIKTENYNQIEPKEGKYYGTDQMEDLPDTLIRIDYHGPDHPLEIAKPSGTNDTTVMSSKRTHTIAGIVQRGQHLVPHTPSPIAQAK</sequence>
<dbReference type="InterPro" id="IPR004457">
    <property type="entry name" value="Znf_ZPR1"/>
</dbReference>
<dbReference type="GO" id="GO:0008270">
    <property type="term" value="F:zinc ion binding"/>
    <property type="evidence" value="ECO:0007669"/>
    <property type="project" value="UniProtKB-KW"/>
</dbReference>
<evidence type="ECO:0000256" key="3">
    <source>
        <dbReference type="ARBA" id="ARBA00022771"/>
    </source>
</evidence>
<protein>
    <recommendedName>
        <fullName evidence="5">Zinc finger ZPR1-type domain-containing protein</fullName>
    </recommendedName>
</protein>